<evidence type="ECO:0000313" key="7">
    <source>
        <dbReference type="Proteomes" id="UP000045285"/>
    </source>
</evidence>
<dbReference type="InterPro" id="IPR000281">
    <property type="entry name" value="HTH_RpiR"/>
</dbReference>
<dbReference type="Pfam" id="PF01418">
    <property type="entry name" value="HTH_6"/>
    <property type="match status" value="1"/>
</dbReference>
<dbReference type="InterPro" id="IPR009057">
    <property type="entry name" value="Homeodomain-like_sf"/>
</dbReference>
<evidence type="ECO:0000256" key="3">
    <source>
        <dbReference type="ARBA" id="ARBA00023163"/>
    </source>
</evidence>
<keyword evidence="7" id="KW-1185">Reference proteome</keyword>
<dbReference type="STRING" id="69974.MPLDJ20_90072"/>
<dbReference type="Gene3D" id="3.40.50.10490">
    <property type="entry name" value="Glucose-6-phosphate isomerase like protein, domain 1"/>
    <property type="match status" value="1"/>
</dbReference>
<feature type="domain" description="SIS" evidence="5">
    <location>
        <begin position="128"/>
        <end position="268"/>
    </location>
</feature>
<dbReference type="Pfam" id="PF01380">
    <property type="entry name" value="SIS"/>
    <property type="match status" value="1"/>
</dbReference>
<sequence>MTMKSPADIITRLQLMSQDGTKSDRRLAGLVLSDLDFASKAAISEIAARVGVSEPTVTRFCRNLGCEGLRDFKFYLAQAIAIGGQYLSPEPLSRDAREQRIASAITEAAIAAIQRASENLDMTALMDVAARIAASGNVLCLGSGGISSMMATEMQNRLFRLGLSALAQTDGQLQRMYAAVATPETTLLAFSVSGYARSVIEAVEVAQQYGAATVAITAPDSALAKVADTVIFLQPVEDGNIYKPTSSRYALLAIVDMIATTVAESRGPKVLENLRRIKQSVNTLKVDDPKLPLGD</sequence>
<dbReference type="InterPro" id="IPR036388">
    <property type="entry name" value="WH-like_DNA-bd_sf"/>
</dbReference>
<gene>
    <name evidence="6" type="ORF">MPL3356_40178</name>
</gene>
<dbReference type="InterPro" id="IPR047640">
    <property type="entry name" value="RpiR-like"/>
</dbReference>
<evidence type="ECO:0000256" key="2">
    <source>
        <dbReference type="ARBA" id="ARBA00023125"/>
    </source>
</evidence>
<keyword evidence="1" id="KW-0805">Transcription regulation</keyword>
<dbReference type="GO" id="GO:1901135">
    <property type="term" value="P:carbohydrate derivative metabolic process"/>
    <property type="evidence" value="ECO:0007669"/>
    <property type="project" value="InterPro"/>
</dbReference>
<feature type="domain" description="HTH rpiR-type" evidence="4">
    <location>
        <begin position="7"/>
        <end position="83"/>
    </location>
</feature>
<keyword evidence="3" id="KW-0804">Transcription</keyword>
<dbReference type="SUPFAM" id="SSF53697">
    <property type="entry name" value="SIS domain"/>
    <property type="match status" value="1"/>
</dbReference>
<dbReference type="Proteomes" id="UP000045285">
    <property type="component" value="Unassembled WGS sequence"/>
</dbReference>
<dbReference type="InterPro" id="IPR046348">
    <property type="entry name" value="SIS_dom_sf"/>
</dbReference>
<evidence type="ECO:0000313" key="6">
    <source>
        <dbReference type="EMBL" id="CDX23002.1"/>
    </source>
</evidence>
<dbReference type="Gene3D" id="1.10.10.10">
    <property type="entry name" value="Winged helix-like DNA-binding domain superfamily/Winged helix DNA-binding domain"/>
    <property type="match status" value="1"/>
</dbReference>
<reference evidence="7" key="1">
    <citation type="submission" date="2014-08" db="EMBL/GenBank/DDBJ databases">
        <authorList>
            <person name="Moulin L."/>
        </authorList>
    </citation>
    <scope>NUCLEOTIDE SEQUENCE [LARGE SCALE GENOMIC DNA]</scope>
</reference>
<dbReference type="PANTHER" id="PTHR30514">
    <property type="entry name" value="GLUCOKINASE"/>
    <property type="match status" value="1"/>
</dbReference>
<dbReference type="GO" id="GO:0003677">
    <property type="term" value="F:DNA binding"/>
    <property type="evidence" value="ECO:0007669"/>
    <property type="project" value="UniProtKB-KW"/>
</dbReference>
<keyword evidence="2" id="KW-0238">DNA-binding</keyword>
<dbReference type="PROSITE" id="PS51464">
    <property type="entry name" value="SIS"/>
    <property type="match status" value="1"/>
</dbReference>
<dbReference type="PANTHER" id="PTHR30514:SF1">
    <property type="entry name" value="HTH-TYPE TRANSCRIPTIONAL REGULATOR HEXR-RELATED"/>
    <property type="match status" value="1"/>
</dbReference>
<protein>
    <submittedName>
        <fullName evidence="6">Transcriptional regulator, RpiR family</fullName>
    </submittedName>
</protein>
<evidence type="ECO:0000259" key="5">
    <source>
        <dbReference type="PROSITE" id="PS51464"/>
    </source>
</evidence>
<dbReference type="GO" id="GO:0003700">
    <property type="term" value="F:DNA-binding transcription factor activity"/>
    <property type="evidence" value="ECO:0007669"/>
    <property type="project" value="InterPro"/>
</dbReference>
<dbReference type="InterPro" id="IPR001347">
    <property type="entry name" value="SIS_dom"/>
</dbReference>
<proteinExistence type="predicted"/>
<dbReference type="EMBL" id="CCMZ01000034">
    <property type="protein sequence ID" value="CDX23002.1"/>
    <property type="molecule type" value="Genomic_DNA"/>
</dbReference>
<accession>A0A090FVS9</accession>
<dbReference type="InterPro" id="IPR035472">
    <property type="entry name" value="RpiR-like_SIS"/>
</dbReference>
<dbReference type="SUPFAM" id="SSF46689">
    <property type="entry name" value="Homeodomain-like"/>
    <property type="match status" value="1"/>
</dbReference>
<organism evidence="6 7">
    <name type="scientific">Mesorhizobium plurifarium</name>
    <dbReference type="NCBI Taxonomy" id="69974"/>
    <lineage>
        <taxon>Bacteria</taxon>
        <taxon>Pseudomonadati</taxon>
        <taxon>Pseudomonadota</taxon>
        <taxon>Alphaproteobacteria</taxon>
        <taxon>Hyphomicrobiales</taxon>
        <taxon>Phyllobacteriaceae</taxon>
        <taxon>Mesorhizobium</taxon>
    </lineage>
</organism>
<evidence type="ECO:0000256" key="1">
    <source>
        <dbReference type="ARBA" id="ARBA00023015"/>
    </source>
</evidence>
<name>A0A090FVS9_MESPL</name>
<evidence type="ECO:0000259" key="4">
    <source>
        <dbReference type="PROSITE" id="PS51071"/>
    </source>
</evidence>
<dbReference type="AlphaFoldDB" id="A0A090FVS9"/>
<dbReference type="PROSITE" id="PS51071">
    <property type="entry name" value="HTH_RPIR"/>
    <property type="match status" value="1"/>
</dbReference>
<dbReference type="GO" id="GO:0097367">
    <property type="term" value="F:carbohydrate derivative binding"/>
    <property type="evidence" value="ECO:0007669"/>
    <property type="project" value="InterPro"/>
</dbReference>
<dbReference type="CDD" id="cd05013">
    <property type="entry name" value="SIS_RpiR"/>
    <property type="match status" value="1"/>
</dbReference>